<evidence type="ECO:0000256" key="1">
    <source>
        <dbReference type="SAM" id="Phobius"/>
    </source>
</evidence>
<gene>
    <name evidence="2" type="ORF">BCL90_1150</name>
</gene>
<keyword evidence="1" id="KW-0812">Transmembrane</keyword>
<proteinExistence type="predicted"/>
<evidence type="ECO:0000313" key="3">
    <source>
        <dbReference type="Proteomes" id="UP000273898"/>
    </source>
</evidence>
<name>A0A497YD39_9SPHI</name>
<dbReference type="EMBL" id="RCCK01000010">
    <property type="protein sequence ID" value="RLJ80387.1"/>
    <property type="molecule type" value="Genomic_DNA"/>
</dbReference>
<protein>
    <submittedName>
        <fullName evidence="2">Uncharacterized protein</fullName>
    </submittedName>
</protein>
<evidence type="ECO:0000313" key="2">
    <source>
        <dbReference type="EMBL" id="RLJ80387.1"/>
    </source>
</evidence>
<sequence length="59" mass="7049">MTNTNKSVILSHPFQNVFKVVFFISVEKIYPSRINLKGIFIWIFYKFSTKILIFYLSLN</sequence>
<reference evidence="2 3" key="1">
    <citation type="submission" date="2018-10" db="EMBL/GenBank/DDBJ databases">
        <title>Genomic Encyclopedia of Archaeal and Bacterial Type Strains, Phase II (KMG-II): from individual species to whole genera.</title>
        <authorList>
            <person name="Goeker M."/>
        </authorList>
    </citation>
    <scope>NUCLEOTIDE SEQUENCE [LARGE SCALE GENOMIC DNA]</scope>
    <source>
        <strain evidence="2 3">DSM 19624</strain>
    </source>
</reference>
<dbReference type="Proteomes" id="UP000273898">
    <property type="component" value="Unassembled WGS sequence"/>
</dbReference>
<organism evidence="2 3">
    <name type="scientific">Pedobacter alluvionis</name>
    <dbReference type="NCBI Taxonomy" id="475253"/>
    <lineage>
        <taxon>Bacteria</taxon>
        <taxon>Pseudomonadati</taxon>
        <taxon>Bacteroidota</taxon>
        <taxon>Sphingobacteriia</taxon>
        <taxon>Sphingobacteriales</taxon>
        <taxon>Sphingobacteriaceae</taxon>
        <taxon>Pedobacter</taxon>
    </lineage>
</organism>
<comment type="caution">
    <text evidence="2">The sequence shown here is derived from an EMBL/GenBank/DDBJ whole genome shotgun (WGS) entry which is preliminary data.</text>
</comment>
<keyword evidence="1" id="KW-1133">Transmembrane helix</keyword>
<keyword evidence="1" id="KW-0472">Membrane</keyword>
<dbReference type="AlphaFoldDB" id="A0A497YD39"/>
<accession>A0A497YD39</accession>
<feature type="transmembrane region" description="Helical" evidence="1">
    <location>
        <begin position="39"/>
        <end position="58"/>
    </location>
</feature>